<dbReference type="RefSeq" id="WP_202016092.1">
    <property type="nucleotide sequence ID" value="NZ_JAERRB010000017.1"/>
</dbReference>
<sequence>MASQKGIIKLEGTVGDLSFFKTKDGFQARQSSGINGDRIRNDPEFARTRENGQEFGRAGTAGKLLRQAFRVVLKDATDSRMSNRLTATMMKVLQADATSDRGQRNVIDGEVGFLQGFDFNIAAKLTTTFFPEFVATIDRAAGKLSIAIPEFTPGSDVVAPEGSTHCRLVSAAAEIDFEAGEAVTAMAESVDVKLGPTKQAAFTLDNNVTAASTKPLFLLLGITFYQSVNNKLYALQNGAFNALTIVKADGGVAPVAPPVVAA</sequence>
<dbReference type="Proteomes" id="UP000613030">
    <property type="component" value="Unassembled WGS sequence"/>
</dbReference>
<organism evidence="1 2">
    <name type="scientific">Chryseolinea lacunae</name>
    <dbReference type="NCBI Taxonomy" id="2801331"/>
    <lineage>
        <taxon>Bacteria</taxon>
        <taxon>Pseudomonadati</taxon>
        <taxon>Bacteroidota</taxon>
        <taxon>Cytophagia</taxon>
        <taxon>Cytophagales</taxon>
        <taxon>Fulvivirgaceae</taxon>
        <taxon>Chryseolinea</taxon>
    </lineage>
</organism>
<accession>A0ABS1L1K0</accession>
<proteinExistence type="predicted"/>
<name>A0ABS1L1K0_9BACT</name>
<dbReference type="EMBL" id="JAERRB010000017">
    <property type="protein sequence ID" value="MBL0745589.1"/>
    <property type="molecule type" value="Genomic_DNA"/>
</dbReference>
<evidence type="ECO:0000313" key="1">
    <source>
        <dbReference type="EMBL" id="MBL0745589.1"/>
    </source>
</evidence>
<evidence type="ECO:0000313" key="2">
    <source>
        <dbReference type="Proteomes" id="UP000613030"/>
    </source>
</evidence>
<keyword evidence="2" id="KW-1185">Reference proteome</keyword>
<comment type="caution">
    <text evidence="1">The sequence shown here is derived from an EMBL/GenBank/DDBJ whole genome shotgun (WGS) entry which is preliminary data.</text>
</comment>
<evidence type="ECO:0008006" key="3">
    <source>
        <dbReference type="Google" id="ProtNLM"/>
    </source>
</evidence>
<reference evidence="1 2" key="1">
    <citation type="submission" date="2021-01" db="EMBL/GenBank/DDBJ databases">
        <title>Chryseolinea sp. Jin1 Genome sequencing and assembly.</title>
        <authorList>
            <person name="Kim I."/>
        </authorList>
    </citation>
    <scope>NUCLEOTIDE SEQUENCE [LARGE SCALE GENOMIC DNA]</scope>
    <source>
        <strain evidence="1 2">Jin1</strain>
    </source>
</reference>
<protein>
    <recommendedName>
        <fullName evidence="3">Phage major capsid protein</fullName>
    </recommendedName>
</protein>
<gene>
    <name evidence="1" type="ORF">JI741_30435</name>
</gene>